<evidence type="ECO:0000256" key="6">
    <source>
        <dbReference type="SAM" id="MobiDB-lite"/>
    </source>
</evidence>
<dbReference type="PROSITE" id="PS50949">
    <property type="entry name" value="HTH_GNTR"/>
    <property type="match status" value="1"/>
</dbReference>
<keyword evidence="4" id="KW-0238">DNA-binding</keyword>
<dbReference type="InterPro" id="IPR000524">
    <property type="entry name" value="Tscrpt_reg_HTH_GntR"/>
</dbReference>
<organism evidence="8 9">
    <name type="scientific">Pegethrix bostrychoides GSE-TBD4-15B</name>
    <dbReference type="NCBI Taxonomy" id="2839662"/>
    <lineage>
        <taxon>Bacteria</taxon>
        <taxon>Bacillati</taxon>
        <taxon>Cyanobacteriota</taxon>
        <taxon>Cyanophyceae</taxon>
        <taxon>Oculatellales</taxon>
        <taxon>Oculatellaceae</taxon>
        <taxon>Pegethrix</taxon>
    </lineage>
</organism>
<accession>A0A951PD78</accession>
<keyword evidence="2" id="KW-0663">Pyridoxal phosphate</keyword>
<comment type="caution">
    <text evidence="8">The sequence shown here is derived from an EMBL/GenBank/DDBJ whole genome shotgun (WGS) entry which is preliminary data.</text>
</comment>
<dbReference type="GO" id="GO:0003700">
    <property type="term" value="F:DNA-binding transcription factor activity"/>
    <property type="evidence" value="ECO:0007669"/>
    <property type="project" value="InterPro"/>
</dbReference>
<reference evidence="8" key="2">
    <citation type="journal article" date="2022" name="Microbiol. Resour. Announc.">
        <title>Metagenome Sequencing to Explore Phylogenomics of Terrestrial Cyanobacteria.</title>
        <authorList>
            <person name="Ward R.D."/>
            <person name="Stajich J.E."/>
            <person name="Johansen J.R."/>
            <person name="Huntemann M."/>
            <person name="Clum A."/>
            <person name="Foster B."/>
            <person name="Foster B."/>
            <person name="Roux S."/>
            <person name="Palaniappan K."/>
            <person name="Varghese N."/>
            <person name="Mukherjee S."/>
            <person name="Reddy T.B.K."/>
            <person name="Daum C."/>
            <person name="Copeland A."/>
            <person name="Chen I.A."/>
            <person name="Ivanova N.N."/>
            <person name="Kyrpides N.C."/>
            <person name="Shapiro N."/>
            <person name="Eloe-Fadrosh E.A."/>
            <person name="Pietrasiak N."/>
        </authorList>
    </citation>
    <scope>NUCLEOTIDE SEQUENCE</scope>
    <source>
        <strain evidence="8">GSE-TBD4-15B</strain>
    </source>
</reference>
<evidence type="ECO:0000256" key="5">
    <source>
        <dbReference type="ARBA" id="ARBA00023163"/>
    </source>
</evidence>
<evidence type="ECO:0000259" key="7">
    <source>
        <dbReference type="PROSITE" id="PS50949"/>
    </source>
</evidence>
<dbReference type="Gene3D" id="3.90.1150.10">
    <property type="entry name" value="Aspartate Aminotransferase, domain 1"/>
    <property type="match status" value="1"/>
</dbReference>
<dbReference type="InterPro" id="IPR036388">
    <property type="entry name" value="WH-like_DNA-bd_sf"/>
</dbReference>
<dbReference type="Proteomes" id="UP000707356">
    <property type="component" value="Unassembled WGS sequence"/>
</dbReference>
<dbReference type="PANTHER" id="PTHR46577:SF2">
    <property type="entry name" value="TRANSCRIPTIONAL REGULATORY PROTEIN"/>
    <property type="match status" value="1"/>
</dbReference>
<reference evidence="8" key="1">
    <citation type="submission" date="2021-05" db="EMBL/GenBank/DDBJ databases">
        <authorList>
            <person name="Pietrasiak N."/>
            <person name="Ward R."/>
            <person name="Stajich J.E."/>
            <person name="Kurbessoian T."/>
        </authorList>
    </citation>
    <scope>NUCLEOTIDE SEQUENCE</scope>
    <source>
        <strain evidence="8">GSE-TBD4-15B</strain>
    </source>
</reference>
<proteinExistence type="inferred from homology"/>
<dbReference type="Gene3D" id="3.40.640.10">
    <property type="entry name" value="Type I PLP-dependent aspartate aminotransferase-like (Major domain)"/>
    <property type="match status" value="1"/>
</dbReference>
<dbReference type="SUPFAM" id="SSF53383">
    <property type="entry name" value="PLP-dependent transferases"/>
    <property type="match status" value="1"/>
</dbReference>
<dbReference type="Gene3D" id="1.10.10.10">
    <property type="entry name" value="Winged helix-like DNA-binding domain superfamily/Winged helix DNA-binding domain"/>
    <property type="match status" value="1"/>
</dbReference>
<dbReference type="GO" id="GO:0030170">
    <property type="term" value="F:pyridoxal phosphate binding"/>
    <property type="evidence" value="ECO:0007669"/>
    <property type="project" value="InterPro"/>
</dbReference>
<dbReference type="SUPFAM" id="SSF46785">
    <property type="entry name" value="Winged helix' DNA-binding domain"/>
    <property type="match status" value="1"/>
</dbReference>
<dbReference type="AlphaFoldDB" id="A0A951PD78"/>
<evidence type="ECO:0000313" key="9">
    <source>
        <dbReference type="Proteomes" id="UP000707356"/>
    </source>
</evidence>
<gene>
    <name evidence="8" type="ORF">KME07_16470</name>
</gene>
<dbReference type="InterPro" id="IPR004839">
    <property type="entry name" value="Aminotransferase_I/II_large"/>
</dbReference>
<evidence type="ECO:0000256" key="3">
    <source>
        <dbReference type="ARBA" id="ARBA00023015"/>
    </source>
</evidence>
<feature type="region of interest" description="Disordered" evidence="6">
    <location>
        <begin position="479"/>
        <end position="504"/>
    </location>
</feature>
<evidence type="ECO:0000256" key="1">
    <source>
        <dbReference type="ARBA" id="ARBA00005384"/>
    </source>
</evidence>
<evidence type="ECO:0000256" key="2">
    <source>
        <dbReference type="ARBA" id="ARBA00022898"/>
    </source>
</evidence>
<dbReference type="InterPro" id="IPR015422">
    <property type="entry name" value="PyrdxlP-dep_Trfase_small"/>
</dbReference>
<dbReference type="InterPro" id="IPR036390">
    <property type="entry name" value="WH_DNA-bd_sf"/>
</dbReference>
<protein>
    <submittedName>
        <fullName evidence="8">PLP-dependent aminotransferase family protein</fullName>
    </submittedName>
</protein>
<dbReference type="CDD" id="cd00609">
    <property type="entry name" value="AAT_like"/>
    <property type="match status" value="1"/>
</dbReference>
<dbReference type="EMBL" id="JAHHHV010000072">
    <property type="protein sequence ID" value="MBW4467020.1"/>
    <property type="molecule type" value="Genomic_DNA"/>
</dbReference>
<dbReference type="GO" id="GO:0003677">
    <property type="term" value="F:DNA binding"/>
    <property type="evidence" value="ECO:0007669"/>
    <property type="project" value="UniProtKB-KW"/>
</dbReference>
<keyword evidence="3" id="KW-0805">Transcription regulation</keyword>
<keyword evidence="5" id="KW-0804">Transcription</keyword>
<dbReference type="Pfam" id="PF00392">
    <property type="entry name" value="GntR"/>
    <property type="match status" value="1"/>
</dbReference>
<evidence type="ECO:0000313" key="8">
    <source>
        <dbReference type="EMBL" id="MBW4467020.1"/>
    </source>
</evidence>
<sequence length="504" mass="55953">MQLPIDRQSEQPLYQQIQDRLQRLIQSGAMRPGEKLPSIRRLARQIQVSPLTVIEAYGRLESQSLIQSRPGSGYFVTAAPAPSFAPVQEVIIQESGDFCQQFVASVQVQQQGGLIDFSSGFPQPSGVAALQKMARRAIAQANDSLFNYGLPQGISQLQQQIAQILVQQGLEAVPQDLIITNGSQQALALAMQHYLQRGDWVIVEAPTFHGAIALLEQLGARIIGIPMTQTGMNLELLEQYLHSHQPKLIYTISTLHNPTGLTTCQAHRQQLLELANRYQVPILEDNAYEGLNFESVPAPIKALDTQDRVTYIGTFTKTLIPGLRVGYMLVTGEQYPAILRQKCLHDFHVSTVSQAIVSEYLASGHYRRHLNQLRSYHFQSRNAMLQCLERYFPHQTTWTVPKGGFFLWVQLPDGLSVPALAQAARARGVLIADGAAFFPGRSSYAAIRLNYSHSLAQIETGIATLGALLHDQLHEKLHNQSPNQLSPQNHDFKLSSNLSPIHPA</sequence>
<dbReference type="GO" id="GO:0008483">
    <property type="term" value="F:transaminase activity"/>
    <property type="evidence" value="ECO:0007669"/>
    <property type="project" value="UniProtKB-KW"/>
</dbReference>
<name>A0A951PD78_9CYAN</name>
<comment type="similarity">
    <text evidence="1">In the C-terminal section; belongs to the class-I pyridoxal-phosphate-dependent aminotransferase family.</text>
</comment>
<dbReference type="InterPro" id="IPR015424">
    <property type="entry name" value="PyrdxlP-dep_Trfase"/>
</dbReference>
<keyword evidence="8" id="KW-0808">Transferase</keyword>
<feature type="domain" description="HTH gntR-type" evidence="7">
    <location>
        <begin position="11"/>
        <end position="79"/>
    </location>
</feature>
<dbReference type="SMART" id="SM00345">
    <property type="entry name" value="HTH_GNTR"/>
    <property type="match status" value="1"/>
</dbReference>
<dbReference type="InterPro" id="IPR015421">
    <property type="entry name" value="PyrdxlP-dep_Trfase_major"/>
</dbReference>
<dbReference type="Pfam" id="PF00155">
    <property type="entry name" value="Aminotran_1_2"/>
    <property type="match status" value="1"/>
</dbReference>
<dbReference type="PANTHER" id="PTHR46577">
    <property type="entry name" value="HTH-TYPE TRANSCRIPTIONAL REGULATORY PROTEIN GABR"/>
    <property type="match status" value="1"/>
</dbReference>
<dbReference type="InterPro" id="IPR051446">
    <property type="entry name" value="HTH_trans_reg/aminotransferase"/>
</dbReference>
<keyword evidence="8" id="KW-0032">Aminotransferase</keyword>
<evidence type="ECO:0000256" key="4">
    <source>
        <dbReference type="ARBA" id="ARBA00023125"/>
    </source>
</evidence>
<dbReference type="CDD" id="cd07377">
    <property type="entry name" value="WHTH_GntR"/>
    <property type="match status" value="1"/>
</dbReference>